<dbReference type="InterPro" id="IPR001597">
    <property type="entry name" value="ArAA_b-elim_lyase/Thr_aldolase"/>
</dbReference>
<organism evidence="6 7">
    <name type="scientific">Histidinibacterium lentulum</name>
    <dbReference type="NCBI Taxonomy" id="2480588"/>
    <lineage>
        <taxon>Bacteria</taxon>
        <taxon>Pseudomonadati</taxon>
        <taxon>Pseudomonadota</taxon>
        <taxon>Alphaproteobacteria</taxon>
        <taxon>Rhodobacterales</taxon>
        <taxon>Paracoccaceae</taxon>
        <taxon>Histidinibacterium</taxon>
    </lineage>
</organism>
<feature type="domain" description="Aromatic amino acid beta-eliminating lyase/threonine aldolase" evidence="5">
    <location>
        <begin position="3"/>
        <end position="293"/>
    </location>
</feature>
<dbReference type="InterPro" id="IPR015421">
    <property type="entry name" value="PyrdxlP-dep_Trfase_major"/>
</dbReference>
<comment type="subunit">
    <text evidence="3">Homotetramer.</text>
</comment>
<evidence type="ECO:0000313" key="6">
    <source>
        <dbReference type="EMBL" id="ROT97717.1"/>
    </source>
</evidence>
<dbReference type="GO" id="GO:0016829">
    <property type="term" value="F:lyase activity"/>
    <property type="evidence" value="ECO:0007669"/>
    <property type="project" value="InterPro"/>
</dbReference>
<gene>
    <name evidence="6" type="ORF">EAT49_18080</name>
</gene>
<dbReference type="PANTHER" id="PTHR48097">
    <property type="entry name" value="L-THREONINE ALDOLASE-RELATED"/>
    <property type="match status" value="1"/>
</dbReference>
<dbReference type="EMBL" id="RDRB01000011">
    <property type="protein sequence ID" value="ROT97717.1"/>
    <property type="molecule type" value="Genomic_DNA"/>
</dbReference>
<dbReference type="OrthoDB" id="9774495at2"/>
<protein>
    <submittedName>
        <fullName evidence="6">Low specificity L-threonine aldolase</fullName>
    </submittedName>
</protein>
<evidence type="ECO:0000313" key="7">
    <source>
        <dbReference type="Proteomes" id="UP000268016"/>
    </source>
</evidence>
<name>A0A3N2QR82_9RHOB</name>
<dbReference type="Pfam" id="PF01212">
    <property type="entry name" value="Beta_elim_lyase"/>
    <property type="match status" value="1"/>
</dbReference>
<dbReference type="Gene3D" id="3.90.1150.10">
    <property type="entry name" value="Aspartate Aminotransferase, domain 1"/>
    <property type="match status" value="1"/>
</dbReference>
<dbReference type="RefSeq" id="WP_123643720.1">
    <property type="nucleotide sequence ID" value="NZ_ML119091.1"/>
</dbReference>
<evidence type="ECO:0000256" key="4">
    <source>
        <dbReference type="ARBA" id="ARBA00022898"/>
    </source>
</evidence>
<dbReference type="AlphaFoldDB" id="A0A3N2QR82"/>
<dbReference type="InterPro" id="IPR015424">
    <property type="entry name" value="PyrdxlP-dep_Trfase"/>
</dbReference>
<dbReference type="PANTHER" id="PTHR48097:SF5">
    <property type="entry name" value="LOW SPECIFICITY L-THREONINE ALDOLASE"/>
    <property type="match status" value="1"/>
</dbReference>
<keyword evidence="7" id="KW-1185">Reference proteome</keyword>
<evidence type="ECO:0000259" key="5">
    <source>
        <dbReference type="Pfam" id="PF01212"/>
    </source>
</evidence>
<sequence>MFFASDNAGPAHPAILSAMTDALGGYALGYGADDTTAAVEARIREIFEAPRAAVRLVSTGTAANALLLATLANPWESIFCTPQAHVWEDECNAVEAMTGGASMAHVAAGPDARMTPDTLLDAIAGRGGAVHRAQPGPVTITSVTERGTLYTPDEIAALSDVAATRGMKVHLDGARFANALVALGCTPAEMTWKAGVDAVSFGGTKNGCPAVEACILFDPDPDWEMQLRRKRGGHLLSRHRTLSGQMQGYLAGDLWLDLAARANAAAARLAAGLRALGLGDTVLAEPEANMIFVSWPMRLHDRLTAAGAVYYVMGHSDDPEAPVIGRFVCDWATSEEAVDTFLGHLRTALETKAA</sequence>
<comment type="caution">
    <text evidence="6">The sequence shown here is derived from an EMBL/GenBank/DDBJ whole genome shotgun (WGS) entry which is preliminary data.</text>
</comment>
<proteinExistence type="inferred from homology"/>
<keyword evidence="4" id="KW-0663">Pyridoxal phosphate</keyword>
<accession>A0A3N2QR82</accession>
<dbReference type="InterPro" id="IPR015422">
    <property type="entry name" value="PyrdxlP-dep_Trfase_small"/>
</dbReference>
<comment type="cofactor">
    <cofactor evidence="1">
        <name>pyridoxal 5'-phosphate</name>
        <dbReference type="ChEBI" id="CHEBI:597326"/>
    </cofactor>
</comment>
<dbReference type="GO" id="GO:0006520">
    <property type="term" value="P:amino acid metabolic process"/>
    <property type="evidence" value="ECO:0007669"/>
    <property type="project" value="InterPro"/>
</dbReference>
<dbReference type="SUPFAM" id="SSF53383">
    <property type="entry name" value="PLP-dependent transferases"/>
    <property type="match status" value="1"/>
</dbReference>
<dbReference type="Gene3D" id="3.40.640.10">
    <property type="entry name" value="Type I PLP-dependent aspartate aminotransferase-like (Major domain)"/>
    <property type="match status" value="1"/>
</dbReference>
<evidence type="ECO:0000256" key="1">
    <source>
        <dbReference type="ARBA" id="ARBA00001933"/>
    </source>
</evidence>
<comment type="similarity">
    <text evidence="2">Belongs to the threonine aldolase family.</text>
</comment>
<evidence type="ECO:0000256" key="3">
    <source>
        <dbReference type="ARBA" id="ARBA00011881"/>
    </source>
</evidence>
<reference evidence="6 7" key="1">
    <citation type="submission" date="2018-10" db="EMBL/GenBank/DDBJ databases">
        <title>Histidinibacterium lentulum gen. nov., sp. nov., a marine bacterium from the culture broth of Picochlorum sp. 122.</title>
        <authorList>
            <person name="Wang G."/>
        </authorList>
    </citation>
    <scope>NUCLEOTIDE SEQUENCE [LARGE SCALE GENOMIC DNA]</scope>
    <source>
        <strain evidence="6 7">B17</strain>
    </source>
</reference>
<dbReference type="Proteomes" id="UP000268016">
    <property type="component" value="Unassembled WGS sequence"/>
</dbReference>
<evidence type="ECO:0000256" key="2">
    <source>
        <dbReference type="ARBA" id="ARBA00006966"/>
    </source>
</evidence>